<evidence type="ECO:0000313" key="1">
    <source>
        <dbReference type="EMBL" id="WSB73418.1"/>
    </source>
</evidence>
<sequence>MTAITSPAVGFDNRILRKQATRARASTRRARTAPTTSPITFRHWCEQALPPAVPG</sequence>
<evidence type="ECO:0008006" key="3">
    <source>
        <dbReference type="Google" id="ProtNLM"/>
    </source>
</evidence>
<gene>
    <name evidence="1" type="ORF">OG863_38765</name>
</gene>
<evidence type="ECO:0000313" key="2">
    <source>
        <dbReference type="Proteomes" id="UP001344251"/>
    </source>
</evidence>
<accession>A0ABZ1FVF4</accession>
<protein>
    <recommendedName>
        <fullName evidence="3">Integrase</fullName>
    </recommendedName>
</protein>
<reference evidence="1 2" key="1">
    <citation type="submission" date="2022-10" db="EMBL/GenBank/DDBJ databases">
        <title>The complete genomes of actinobacterial strains from the NBC collection.</title>
        <authorList>
            <person name="Joergensen T.S."/>
            <person name="Alvarez Arevalo M."/>
            <person name="Sterndorff E.B."/>
            <person name="Faurdal D."/>
            <person name="Vuksanovic O."/>
            <person name="Mourched A.-S."/>
            <person name="Charusanti P."/>
            <person name="Shaw S."/>
            <person name="Blin K."/>
            <person name="Weber T."/>
        </authorList>
    </citation>
    <scope>NUCLEOTIDE SEQUENCE [LARGE SCALE GENOMIC DNA]</scope>
    <source>
        <strain evidence="1 2">NBC 01774</strain>
    </source>
</reference>
<name>A0ABZ1FVF4_9ACTN</name>
<proteinExistence type="predicted"/>
<dbReference type="EMBL" id="CP109106">
    <property type="protein sequence ID" value="WSB73418.1"/>
    <property type="molecule type" value="Genomic_DNA"/>
</dbReference>
<organism evidence="1 2">
    <name type="scientific">Streptomyces decoyicus</name>
    <dbReference type="NCBI Taxonomy" id="249567"/>
    <lineage>
        <taxon>Bacteria</taxon>
        <taxon>Bacillati</taxon>
        <taxon>Actinomycetota</taxon>
        <taxon>Actinomycetes</taxon>
        <taxon>Kitasatosporales</taxon>
        <taxon>Streptomycetaceae</taxon>
        <taxon>Streptomyces</taxon>
    </lineage>
</organism>
<dbReference type="RefSeq" id="WP_326623011.1">
    <property type="nucleotide sequence ID" value="NZ_CP109106.1"/>
</dbReference>
<dbReference type="Proteomes" id="UP001344251">
    <property type="component" value="Chromosome"/>
</dbReference>
<keyword evidence="2" id="KW-1185">Reference proteome</keyword>